<evidence type="ECO:0000256" key="2">
    <source>
        <dbReference type="ARBA" id="ARBA00022490"/>
    </source>
</evidence>
<accession>A0A1I2ENN4</accession>
<dbReference type="EMBL" id="FONN01000009">
    <property type="protein sequence ID" value="SFE94197.1"/>
    <property type="molecule type" value="Genomic_DNA"/>
</dbReference>
<dbReference type="InterPro" id="IPR001789">
    <property type="entry name" value="Sig_transdc_resp-reg_receiver"/>
</dbReference>
<gene>
    <name evidence="11" type="ORF">SAMN04487969_109240</name>
</gene>
<keyword evidence="6" id="KW-0238">DNA-binding</keyword>
<evidence type="ECO:0000256" key="1">
    <source>
        <dbReference type="ARBA" id="ARBA00004496"/>
    </source>
</evidence>
<evidence type="ECO:0000259" key="9">
    <source>
        <dbReference type="PROSITE" id="PS01124"/>
    </source>
</evidence>
<evidence type="ECO:0000256" key="5">
    <source>
        <dbReference type="ARBA" id="ARBA00023015"/>
    </source>
</evidence>
<proteinExistence type="predicted"/>
<feature type="domain" description="HTH araC/xylS-type" evidence="9">
    <location>
        <begin position="153"/>
        <end position="251"/>
    </location>
</feature>
<sequence>MYKVLLVEDEMVIRHGLRELIHQSVHSFEVTGEAANGSEAIAYLKCDLPDVMITDIRMREMDGLVMMGKVKQMYPELVVIILSGYGEFEYAQKAIEYGVFKYLLKPVERHELVAAMSKAKLLLDRKYGVSSSLLAAADQEQMESGGDTRKIIRDVREYVKLHIDGDLRLQTVASQVSLNAAYLSQLFKNETGVNYSEYVLEVRIERAKWLLKHTQLKIYDVARLSGHQSPKHFMLVFKQQTGQTAGEYRDQFSDSNI</sequence>
<evidence type="ECO:0000313" key="11">
    <source>
        <dbReference type="EMBL" id="SFE94197.1"/>
    </source>
</evidence>
<dbReference type="OrthoDB" id="159632at2"/>
<dbReference type="InterPro" id="IPR009057">
    <property type="entry name" value="Homeodomain-like_sf"/>
</dbReference>
<dbReference type="Pfam" id="PF12833">
    <property type="entry name" value="HTH_18"/>
    <property type="match status" value="1"/>
</dbReference>
<reference evidence="12" key="1">
    <citation type="submission" date="2016-10" db="EMBL/GenBank/DDBJ databases">
        <authorList>
            <person name="Varghese N."/>
            <person name="Submissions S."/>
        </authorList>
    </citation>
    <scope>NUCLEOTIDE SEQUENCE [LARGE SCALE GENOMIC DNA]</scope>
    <source>
        <strain evidence="12">CGMCC 1.10223</strain>
    </source>
</reference>
<evidence type="ECO:0000256" key="3">
    <source>
        <dbReference type="ARBA" id="ARBA00022553"/>
    </source>
</evidence>
<protein>
    <submittedName>
        <fullName evidence="11">Helix-turn-helix domain-containing protein</fullName>
    </submittedName>
</protein>
<dbReference type="GO" id="GO:0003700">
    <property type="term" value="F:DNA-binding transcription factor activity"/>
    <property type="evidence" value="ECO:0007669"/>
    <property type="project" value="InterPro"/>
</dbReference>
<dbReference type="GO" id="GO:0043565">
    <property type="term" value="F:sequence-specific DNA binding"/>
    <property type="evidence" value="ECO:0007669"/>
    <property type="project" value="InterPro"/>
</dbReference>
<organism evidence="11 12">
    <name type="scientific">Paenibacillus algorifonticola</name>
    <dbReference type="NCBI Taxonomy" id="684063"/>
    <lineage>
        <taxon>Bacteria</taxon>
        <taxon>Bacillati</taxon>
        <taxon>Bacillota</taxon>
        <taxon>Bacilli</taxon>
        <taxon>Bacillales</taxon>
        <taxon>Paenibacillaceae</taxon>
        <taxon>Paenibacillus</taxon>
    </lineage>
</organism>
<dbReference type="GO" id="GO:0005737">
    <property type="term" value="C:cytoplasm"/>
    <property type="evidence" value="ECO:0007669"/>
    <property type="project" value="UniProtKB-SubCell"/>
</dbReference>
<feature type="domain" description="Response regulatory" evidence="10">
    <location>
        <begin position="3"/>
        <end position="120"/>
    </location>
</feature>
<dbReference type="PANTHER" id="PTHR42713:SF3">
    <property type="entry name" value="TRANSCRIPTIONAL REGULATORY PROTEIN HPTR"/>
    <property type="match status" value="1"/>
</dbReference>
<evidence type="ECO:0000313" key="12">
    <source>
        <dbReference type="Proteomes" id="UP000183410"/>
    </source>
</evidence>
<dbReference type="SUPFAM" id="SSF46689">
    <property type="entry name" value="Homeodomain-like"/>
    <property type="match status" value="2"/>
</dbReference>
<evidence type="ECO:0000259" key="10">
    <source>
        <dbReference type="PROSITE" id="PS50110"/>
    </source>
</evidence>
<feature type="modified residue" description="4-aspartylphosphate" evidence="8">
    <location>
        <position position="55"/>
    </location>
</feature>
<dbReference type="InterPro" id="IPR051552">
    <property type="entry name" value="HptR"/>
</dbReference>
<dbReference type="PROSITE" id="PS50110">
    <property type="entry name" value="RESPONSE_REGULATORY"/>
    <property type="match status" value="1"/>
</dbReference>
<dbReference type="InterPro" id="IPR011006">
    <property type="entry name" value="CheY-like_superfamily"/>
</dbReference>
<keyword evidence="2" id="KW-0963">Cytoplasm</keyword>
<dbReference type="GO" id="GO:0000160">
    <property type="term" value="P:phosphorelay signal transduction system"/>
    <property type="evidence" value="ECO:0007669"/>
    <property type="project" value="UniProtKB-KW"/>
</dbReference>
<dbReference type="PANTHER" id="PTHR42713">
    <property type="entry name" value="HISTIDINE KINASE-RELATED"/>
    <property type="match status" value="1"/>
</dbReference>
<dbReference type="SMART" id="SM00342">
    <property type="entry name" value="HTH_ARAC"/>
    <property type="match status" value="1"/>
</dbReference>
<keyword evidence="5" id="KW-0805">Transcription regulation</keyword>
<dbReference type="PROSITE" id="PS01124">
    <property type="entry name" value="HTH_ARAC_FAMILY_2"/>
    <property type="match status" value="1"/>
</dbReference>
<comment type="subcellular location">
    <subcellularLocation>
        <location evidence="1">Cytoplasm</location>
    </subcellularLocation>
</comment>
<name>A0A1I2ENN4_9BACL</name>
<keyword evidence="7" id="KW-0804">Transcription</keyword>
<dbReference type="Pfam" id="PF00072">
    <property type="entry name" value="Response_reg"/>
    <property type="match status" value="1"/>
</dbReference>
<dbReference type="AlphaFoldDB" id="A0A1I2ENN4"/>
<evidence type="ECO:0000256" key="4">
    <source>
        <dbReference type="ARBA" id="ARBA00023012"/>
    </source>
</evidence>
<dbReference type="SUPFAM" id="SSF52172">
    <property type="entry name" value="CheY-like"/>
    <property type="match status" value="1"/>
</dbReference>
<dbReference type="Gene3D" id="1.10.10.60">
    <property type="entry name" value="Homeodomain-like"/>
    <property type="match status" value="2"/>
</dbReference>
<evidence type="ECO:0000256" key="6">
    <source>
        <dbReference type="ARBA" id="ARBA00023125"/>
    </source>
</evidence>
<evidence type="ECO:0000256" key="8">
    <source>
        <dbReference type="PROSITE-ProRule" id="PRU00169"/>
    </source>
</evidence>
<dbReference type="Proteomes" id="UP000183410">
    <property type="component" value="Unassembled WGS sequence"/>
</dbReference>
<dbReference type="CDD" id="cd17536">
    <property type="entry name" value="REC_YesN-like"/>
    <property type="match status" value="1"/>
</dbReference>
<dbReference type="RefSeq" id="WP_046231896.1">
    <property type="nucleotide sequence ID" value="NZ_FONN01000009.1"/>
</dbReference>
<dbReference type="InterPro" id="IPR018060">
    <property type="entry name" value="HTH_AraC"/>
</dbReference>
<keyword evidence="3 8" id="KW-0597">Phosphoprotein</keyword>
<evidence type="ECO:0000256" key="7">
    <source>
        <dbReference type="ARBA" id="ARBA00023163"/>
    </source>
</evidence>
<dbReference type="Gene3D" id="3.40.50.2300">
    <property type="match status" value="1"/>
</dbReference>
<keyword evidence="12" id="KW-1185">Reference proteome</keyword>
<keyword evidence="4" id="KW-0902">Two-component regulatory system</keyword>
<dbReference type="SMART" id="SM00448">
    <property type="entry name" value="REC"/>
    <property type="match status" value="1"/>
</dbReference>